<dbReference type="AlphaFoldDB" id="A0A1L2A6P7"/>
<evidence type="ECO:0000256" key="5">
    <source>
        <dbReference type="ARBA" id="ARBA00023242"/>
    </source>
</evidence>
<feature type="domain" description="Homeobox" evidence="9">
    <location>
        <begin position="190"/>
        <end position="250"/>
    </location>
</feature>
<dbReference type="PANTHER" id="PTHR45874:SF4">
    <property type="entry name" value="HOMEOBOX PROTEIN ABDOMINAL-B"/>
    <property type="match status" value="1"/>
</dbReference>
<dbReference type="InterPro" id="IPR046333">
    <property type="entry name" value="HXA10/ABDB-like"/>
</dbReference>
<proteinExistence type="evidence at transcript level"/>
<dbReference type="SUPFAM" id="SSF46689">
    <property type="entry name" value="Homeodomain-like"/>
    <property type="match status" value="1"/>
</dbReference>
<evidence type="ECO:0000256" key="4">
    <source>
        <dbReference type="ARBA" id="ARBA00023155"/>
    </source>
</evidence>
<dbReference type="PRINTS" id="PR00024">
    <property type="entry name" value="HOMEOBOX"/>
</dbReference>
<dbReference type="EMBL" id="KP691978">
    <property type="protein sequence ID" value="ALQ28260.1"/>
    <property type="molecule type" value="mRNA"/>
</dbReference>
<feature type="region of interest" description="Disordered" evidence="8">
    <location>
        <begin position="30"/>
        <end position="119"/>
    </location>
</feature>
<dbReference type="PANTHER" id="PTHR45874">
    <property type="entry name" value="HOMEOBOX PROTEIN ABDOMINAL-B"/>
    <property type="match status" value="1"/>
</dbReference>
<evidence type="ECO:0000256" key="6">
    <source>
        <dbReference type="PROSITE-ProRule" id="PRU00108"/>
    </source>
</evidence>
<dbReference type="Gene3D" id="1.10.10.60">
    <property type="entry name" value="Homeodomain-like"/>
    <property type="match status" value="1"/>
</dbReference>
<feature type="region of interest" description="Disordered" evidence="8">
    <location>
        <begin position="152"/>
        <end position="198"/>
    </location>
</feature>
<comment type="subcellular location">
    <subcellularLocation>
        <location evidence="1 6 7">Nucleus</location>
    </subcellularLocation>
</comment>
<name>A0A1L2A6P7_9BILA</name>
<keyword evidence="3 6" id="KW-0238">DNA-binding</keyword>
<organism evidence="10">
    <name type="scientific">Pedicellina cernua</name>
    <dbReference type="NCBI Taxonomy" id="43123"/>
    <lineage>
        <taxon>Eukaryota</taxon>
        <taxon>Metazoa</taxon>
        <taxon>Spiralia</taxon>
        <taxon>Lophotrochozoa</taxon>
        <taxon>Entoprocta</taxon>
        <taxon>Pedicellinidae</taxon>
        <taxon>Pedicellina</taxon>
    </lineage>
</organism>
<feature type="DNA-binding region" description="Homeobox" evidence="6">
    <location>
        <begin position="192"/>
        <end position="251"/>
    </location>
</feature>
<dbReference type="InterPro" id="IPR017970">
    <property type="entry name" value="Homeobox_CS"/>
</dbReference>
<evidence type="ECO:0000256" key="7">
    <source>
        <dbReference type="RuleBase" id="RU000682"/>
    </source>
</evidence>
<dbReference type="GO" id="GO:0005634">
    <property type="term" value="C:nucleus"/>
    <property type="evidence" value="ECO:0007669"/>
    <property type="project" value="UniProtKB-SubCell"/>
</dbReference>
<dbReference type="GO" id="GO:0000978">
    <property type="term" value="F:RNA polymerase II cis-regulatory region sequence-specific DNA binding"/>
    <property type="evidence" value="ECO:0007669"/>
    <property type="project" value="TreeGrafter"/>
</dbReference>
<keyword evidence="5 6" id="KW-0539">Nucleus</keyword>
<evidence type="ECO:0000313" key="10">
    <source>
        <dbReference type="EMBL" id="ALQ28260.1"/>
    </source>
</evidence>
<keyword evidence="4 6" id="KW-0371">Homeobox</keyword>
<evidence type="ECO:0000256" key="8">
    <source>
        <dbReference type="SAM" id="MobiDB-lite"/>
    </source>
</evidence>
<dbReference type="InterPro" id="IPR001356">
    <property type="entry name" value="HD"/>
</dbReference>
<evidence type="ECO:0000256" key="2">
    <source>
        <dbReference type="ARBA" id="ARBA00006317"/>
    </source>
</evidence>
<dbReference type="Pfam" id="PF00046">
    <property type="entry name" value="Homeodomain"/>
    <property type="match status" value="1"/>
</dbReference>
<dbReference type="GO" id="GO:0000981">
    <property type="term" value="F:DNA-binding transcription factor activity, RNA polymerase II-specific"/>
    <property type="evidence" value="ECO:0007669"/>
    <property type="project" value="InterPro"/>
</dbReference>
<reference evidence="10" key="1">
    <citation type="submission" date="2015-01" db="EMBL/GenBank/DDBJ databases">
        <title>Transcriptome and genome analyses of the Hox gene complement of different developmental stages of the phylum Entoprocta (Lophotrochozoa).</title>
        <authorList>
            <person name="Merkel J."/>
            <person name="Wanninger A."/>
            <person name="Lieb B."/>
        </authorList>
    </citation>
    <scope>NUCLEOTIDE SEQUENCE</scope>
</reference>
<dbReference type="InterPro" id="IPR020479">
    <property type="entry name" value="HD_metazoa"/>
</dbReference>
<evidence type="ECO:0000256" key="1">
    <source>
        <dbReference type="ARBA" id="ARBA00004123"/>
    </source>
</evidence>
<protein>
    <submittedName>
        <fullName evidence="10">Post2</fullName>
    </submittedName>
</protein>
<accession>A0A1L2A6P7</accession>
<dbReference type="CDD" id="cd00086">
    <property type="entry name" value="homeodomain"/>
    <property type="match status" value="1"/>
</dbReference>
<evidence type="ECO:0000256" key="3">
    <source>
        <dbReference type="ARBA" id="ARBA00023125"/>
    </source>
</evidence>
<dbReference type="PROSITE" id="PS00027">
    <property type="entry name" value="HOMEOBOX_1"/>
    <property type="match status" value="1"/>
</dbReference>
<evidence type="ECO:0000259" key="9">
    <source>
        <dbReference type="PROSITE" id="PS50071"/>
    </source>
</evidence>
<sequence>MDASNPLLSRPAAHAYPAMLSGPLPTNFALHGAHERQMPLAPPNAGWPYDTADPRGNPLFTQLQPFSSYGGSPGPTPSHAHPQRQPPTPNVHATSVSPDYFPQSHHHSSAANQSHATPLHTSAFPVPGYANVNEYLYPTPRTSLPQSVPGLYGDISTNLPAMQRVPESPQPPPDDAKDLSSGEGGGGESTRSRKKRKPYTRFQTMILENEFINNSYITRQKRWEISCKLQLSERQVKVWFQNRRMKRKKINERQRMRVQPDSAPREHEVPQHPLGKMEAHEQMMHPDMKGPPVMLDVDHS</sequence>
<dbReference type="PROSITE" id="PS50071">
    <property type="entry name" value="HOMEOBOX_2"/>
    <property type="match status" value="1"/>
</dbReference>
<dbReference type="SMART" id="SM00389">
    <property type="entry name" value="HOX"/>
    <property type="match status" value="1"/>
</dbReference>
<comment type="similarity">
    <text evidence="2">Belongs to the Abd-B homeobox family.</text>
</comment>
<dbReference type="InterPro" id="IPR009057">
    <property type="entry name" value="Homeodomain-like_sf"/>
</dbReference>